<feature type="region of interest" description="Disordered" evidence="1">
    <location>
        <begin position="361"/>
        <end position="600"/>
    </location>
</feature>
<dbReference type="EMBL" id="CDMZ01002827">
    <property type="protein sequence ID" value="CEM44030.1"/>
    <property type="molecule type" value="Genomic_DNA"/>
</dbReference>
<feature type="compositionally biased region" description="Polar residues" evidence="1">
    <location>
        <begin position="915"/>
        <end position="926"/>
    </location>
</feature>
<protein>
    <submittedName>
        <fullName evidence="2">Uncharacterized protein</fullName>
    </submittedName>
</protein>
<feature type="region of interest" description="Disordered" evidence="1">
    <location>
        <begin position="903"/>
        <end position="942"/>
    </location>
</feature>
<accession>A0A0G4HIX6</accession>
<feature type="region of interest" description="Disordered" evidence="1">
    <location>
        <begin position="1"/>
        <end position="132"/>
    </location>
</feature>
<evidence type="ECO:0000313" key="2">
    <source>
        <dbReference type="EMBL" id="CEM44030.1"/>
    </source>
</evidence>
<feature type="compositionally biased region" description="Polar residues" evidence="1">
    <location>
        <begin position="46"/>
        <end position="66"/>
    </location>
</feature>
<organism evidence="2">
    <name type="scientific">Chromera velia CCMP2878</name>
    <dbReference type="NCBI Taxonomy" id="1169474"/>
    <lineage>
        <taxon>Eukaryota</taxon>
        <taxon>Sar</taxon>
        <taxon>Alveolata</taxon>
        <taxon>Colpodellida</taxon>
        <taxon>Chromeraceae</taxon>
        <taxon>Chromera</taxon>
    </lineage>
</organism>
<feature type="compositionally biased region" description="Basic and acidic residues" evidence="1">
    <location>
        <begin position="581"/>
        <end position="593"/>
    </location>
</feature>
<feature type="compositionally biased region" description="Basic and acidic residues" evidence="1">
    <location>
        <begin position="36"/>
        <end position="45"/>
    </location>
</feature>
<gene>
    <name evidence="2" type="ORF">Cvel_28000</name>
</gene>
<feature type="compositionally biased region" description="Basic and acidic residues" evidence="1">
    <location>
        <begin position="273"/>
        <end position="286"/>
    </location>
</feature>
<reference evidence="2" key="1">
    <citation type="submission" date="2014-11" db="EMBL/GenBank/DDBJ databases">
        <authorList>
            <person name="Otto D Thomas"/>
            <person name="Naeem Raeece"/>
        </authorList>
    </citation>
    <scope>NUCLEOTIDE SEQUENCE</scope>
</reference>
<feature type="compositionally biased region" description="Basic and acidic residues" evidence="1">
    <location>
        <begin position="76"/>
        <end position="114"/>
    </location>
</feature>
<feature type="region of interest" description="Disordered" evidence="1">
    <location>
        <begin position="606"/>
        <end position="625"/>
    </location>
</feature>
<dbReference type="VEuPathDB" id="CryptoDB:Cvel_28000"/>
<proteinExistence type="predicted"/>
<feature type="compositionally biased region" description="Polar residues" evidence="1">
    <location>
        <begin position="555"/>
        <end position="569"/>
    </location>
</feature>
<feature type="compositionally biased region" description="Acidic residues" evidence="1">
    <location>
        <begin position="842"/>
        <end position="852"/>
    </location>
</feature>
<feature type="compositionally biased region" description="Low complexity" evidence="1">
    <location>
        <begin position="475"/>
        <end position="501"/>
    </location>
</feature>
<sequence length="942" mass="102564">MKKLGGGEEDIRVSGDDDLPKLDEPESLCGSVQKQSSEEEPRETPTDAQQDTGTATPVDPSDQSGHPNPGPYDIQSGHDHEHGHEVHQDHPSDAHTHGHEHEHGHARDHEHGETAAEPPHPLTPHHHLHHKAAEPPLTDEEVISRITSFSLTESFSQVREDYFTKIADEMTRIVLFWNELPMVDENNDADKCRYWLRTILLVPSIDSKEGHGVAEDFVQLVRQIITFFAESVDITSLEQWDSPSPSLRAPEESKEEVRKKVYGILTSLNSPRDLAEHESMQESSERDELEAELAGTVRGDADGGSSDGTSTEETGRKYHDILRQGQEHNLEKYDRDVTFEKCREKNSNFEVLGSAEKSLKASLTSPMAKQLGGTHPSPTPPLEDQLDLLRERPQTADGADTKQETGPSAPTPTEPKPTVTEPTPSSTESKPTPSEPTPSSAESDIHDLLSERTPPSSHDAPKVMDSLGKLTGKESTTTSPQSDPTTGGEPTTAESTPTTPAKKPPIDQEILPDAKTSAEKETKPTGETPTPGEQPSSPSPSPTVTTPGEDVPDPKTSTKPKPATSSPTFPETPGGETQEDAELKGPDGKRDAIPEADTLSQSFSQVKKKRGLGGLKTIRDSDTNRQNLAGKPFVVDADGERVTVFLKDKPKGFKLVPRVKNTKAKEGLPQSFQENSDRTHASSFLGHTAEETPSAVAALVCSTEDRRGGTRLCRKMPNAHGGQLVGGLSLSRLLTTVAFIALSADVSRLSGSGLAQTGTRTPAVSRHFGSGPSFLSEGAQWIGGQREGGGVEDTKTGFRLSHLDYPVEEWEYADIPGKSSLQKVHSRERGTTKASLLQEEHKEEDEERDEEKEEKREEAYPGTRQLPTALPFLEEATRGSPTNALRPLRDFLLKTFCTPEREGRRGKIGKVPGIQSLTGEVTPTSSCDERLEGDISSWISMS</sequence>
<feature type="region of interest" description="Disordered" evidence="1">
    <location>
        <begin position="272"/>
        <end position="317"/>
    </location>
</feature>
<feature type="region of interest" description="Disordered" evidence="1">
    <location>
        <begin position="820"/>
        <end position="863"/>
    </location>
</feature>
<name>A0A0G4HIX6_9ALVE</name>
<feature type="compositionally biased region" description="Low complexity" evidence="1">
    <location>
        <begin position="416"/>
        <end position="442"/>
    </location>
</feature>
<feature type="compositionally biased region" description="Low complexity" evidence="1">
    <location>
        <begin position="303"/>
        <end position="312"/>
    </location>
</feature>
<dbReference type="AlphaFoldDB" id="A0A0G4HIX6"/>
<feature type="compositionally biased region" description="Basic and acidic residues" evidence="1">
    <location>
        <begin position="1"/>
        <end position="24"/>
    </location>
</feature>
<feature type="compositionally biased region" description="Low complexity" evidence="1">
    <location>
        <begin position="525"/>
        <end position="547"/>
    </location>
</feature>
<feature type="compositionally biased region" description="Basic and acidic residues" evidence="1">
    <location>
        <begin position="387"/>
        <end position="403"/>
    </location>
</feature>
<evidence type="ECO:0000256" key="1">
    <source>
        <dbReference type="SAM" id="MobiDB-lite"/>
    </source>
</evidence>